<dbReference type="InterPro" id="IPR012595">
    <property type="entry name" value="PetM_cyt_b6/f_cplx_su7"/>
</dbReference>
<evidence type="ECO:0000256" key="5">
    <source>
        <dbReference type="ARBA" id="ARBA00022692"/>
    </source>
</evidence>
<dbReference type="PRINTS" id="PR00463">
    <property type="entry name" value="EP450I"/>
</dbReference>
<evidence type="ECO:0000313" key="14">
    <source>
        <dbReference type="EMBL" id="VFU35721.1"/>
    </source>
</evidence>
<protein>
    <recommendedName>
        <fullName evidence="15">Cytochrome P450</fullName>
    </recommendedName>
</protein>
<dbReference type="Pfam" id="PF00067">
    <property type="entry name" value="p450"/>
    <property type="match status" value="1"/>
</dbReference>
<dbReference type="SUPFAM" id="SSF103441">
    <property type="entry name" value="PetM subunit of the cytochrome b6f complex"/>
    <property type="match status" value="1"/>
</dbReference>
<evidence type="ECO:0000256" key="2">
    <source>
        <dbReference type="ARBA" id="ARBA00010617"/>
    </source>
</evidence>
<dbReference type="GO" id="GO:0004497">
    <property type="term" value="F:monooxygenase activity"/>
    <property type="evidence" value="ECO:0007669"/>
    <property type="project" value="UniProtKB-KW"/>
</dbReference>
<keyword evidence="11" id="KW-0503">Monooxygenase</keyword>
<evidence type="ECO:0000256" key="3">
    <source>
        <dbReference type="ARBA" id="ARBA00022448"/>
    </source>
</evidence>
<accession>A0A6N2L3L7</accession>
<keyword evidence="5 13" id="KW-0812">Transmembrane</keyword>
<dbReference type="SUPFAM" id="SSF48264">
    <property type="entry name" value="Cytochrome P450"/>
    <property type="match status" value="1"/>
</dbReference>
<keyword evidence="9" id="KW-0560">Oxidoreductase</keyword>
<evidence type="ECO:0000256" key="10">
    <source>
        <dbReference type="ARBA" id="ARBA00023004"/>
    </source>
</evidence>
<sequence>MKTLVELREFSLYALLFAIISIFLAAKFAKRNKKNGKRPPEVAGSWPVIGHLHLLGGRNQLLHKTLGGMADKYGPIFSIRLGTNPAIVVSDREIVKECFTTNDRVFSTRPKFLALKIMGYNQTMFGFAPYGRYWRDIRKLVMVELLSSQRLELLKHVRDSETSLLMKELYEKSSKNGGQVIVEMKQSLADMAMNIIVRMISGKRYYSADAKGNPEAKRCQETIRNFLYLAGLNLVSDAVPLLGWLDLVKGFIGKMKRTARELDFVLGSWVDEHRRIRLNRSINEEEKDFIHVMLSIMDDSNISADEADTTVKATCLSLLSGGSGPTAVALIWALALLLNNRSTLKKAQDELDTHVGKHRQVAETDIKNLVYLQAIVKETFRLHPSGPLSAPREAMEDCTVAGFHIPAGTRLLVNLWKLHRDPNIWADPLEFQPERFLKEHANLDVRGQDFEVYTIRVWKKSLPGGDIRCPGSWSMATASATLSPATLATATVSSPKRKQIKVSYIAGLNSFGGLKAHNSVSSLGLPVRTEQSFAKVVSSLRAPSKGKGRSGGALSSTCSDVGEIFRIAAIMNGLVLVGVAVGFVLLRVEAFVEDWKTH</sequence>
<dbReference type="HAMAP" id="MF_00396">
    <property type="entry name" value="Cytb6_f_PetM"/>
    <property type="match status" value="1"/>
</dbReference>
<keyword evidence="10" id="KW-0408">Iron</keyword>
<evidence type="ECO:0000256" key="1">
    <source>
        <dbReference type="ARBA" id="ARBA00004167"/>
    </source>
</evidence>
<evidence type="ECO:0000256" key="8">
    <source>
        <dbReference type="ARBA" id="ARBA00022989"/>
    </source>
</evidence>
<dbReference type="GO" id="GO:0016705">
    <property type="term" value="F:oxidoreductase activity, acting on paired donors, with incorporation or reduction of molecular oxygen"/>
    <property type="evidence" value="ECO:0007669"/>
    <property type="project" value="InterPro"/>
</dbReference>
<keyword evidence="6" id="KW-0479">Metal-binding</keyword>
<name>A0A6N2L3L7_SALVM</name>
<proteinExistence type="inferred from homology"/>
<organism evidence="14">
    <name type="scientific">Salix viminalis</name>
    <name type="common">Common osier</name>
    <name type="synonym">Basket willow</name>
    <dbReference type="NCBI Taxonomy" id="40686"/>
    <lineage>
        <taxon>Eukaryota</taxon>
        <taxon>Viridiplantae</taxon>
        <taxon>Streptophyta</taxon>
        <taxon>Embryophyta</taxon>
        <taxon>Tracheophyta</taxon>
        <taxon>Spermatophyta</taxon>
        <taxon>Magnoliopsida</taxon>
        <taxon>eudicotyledons</taxon>
        <taxon>Gunneridae</taxon>
        <taxon>Pentapetalae</taxon>
        <taxon>rosids</taxon>
        <taxon>fabids</taxon>
        <taxon>Malpighiales</taxon>
        <taxon>Salicaceae</taxon>
        <taxon>Saliceae</taxon>
        <taxon>Salix</taxon>
    </lineage>
</organism>
<reference evidence="14" key="1">
    <citation type="submission" date="2019-03" db="EMBL/GenBank/DDBJ databases">
        <authorList>
            <person name="Mank J."/>
            <person name="Almeida P."/>
        </authorList>
    </citation>
    <scope>NUCLEOTIDE SEQUENCE</scope>
    <source>
        <strain evidence="14">78183</strain>
    </source>
</reference>
<feature type="transmembrane region" description="Helical" evidence="13">
    <location>
        <begin position="12"/>
        <end position="29"/>
    </location>
</feature>
<evidence type="ECO:0000256" key="7">
    <source>
        <dbReference type="ARBA" id="ARBA00022982"/>
    </source>
</evidence>
<evidence type="ECO:0008006" key="15">
    <source>
        <dbReference type="Google" id="ProtNLM"/>
    </source>
</evidence>
<keyword evidence="4" id="KW-0349">Heme</keyword>
<evidence type="ECO:0000256" key="12">
    <source>
        <dbReference type="ARBA" id="ARBA00023136"/>
    </source>
</evidence>
<comment type="subcellular location">
    <subcellularLocation>
        <location evidence="1">Membrane</location>
        <topology evidence="1">Single-pass membrane protein</topology>
    </subcellularLocation>
</comment>
<dbReference type="AlphaFoldDB" id="A0A6N2L3L7"/>
<dbReference type="GO" id="GO:0020037">
    <property type="term" value="F:heme binding"/>
    <property type="evidence" value="ECO:0007669"/>
    <property type="project" value="InterPro"/>
</dbReference>
<feature type="transmembrane region" description="Helical" evidence="13">
    <location>
        <begin position="564"/>
        <end position="586"/>
    </location>
</feature>
<dbReference type="GO" id="GO:0046246">
    <property type="term" value="P:terpene biosynthetic process"/>
    <property type="evidence" value="ECO:0007669"/>
    <property type="project" value="TreeGrafter"/>
</dbReference>
<comment type="similarity">
    <text evidence="2">Belongs to the cytochrome P450 family.</text>
</comment>
<keyword evidence="3" id="KW-0813">Transport</keyword>
<feature type="transmembrane region" description="Helical" evidence="13">
    <location>
        <begin position="318"/>
        <end position="338"/>
    </location>
</feature>
<gene>
    <name evidence="14" type="ORF">SVIM_LOCUS178030</name>
</gene>
<dbReference type="GO" id="GO:0005506">
    <property type="term" value="F:iron ion binding"/>
    <property type="evidence" value="ECO:0007669"/>
    <property type="project" value="InterPro"/>
</dbReference>
<dbReference type="GO" id="GO:0016020">
    <property type="term" value="C:membrane"/>
    <property type="evidence" value="ECO:0007669"/>
    <property type="project" value="UniProtKB-SubCell"/>
</dbReference>
<evidence type="ECO:0000256" key="9">
    <source>
        <dbReference type="ARBA" id="ARBA00023002"/>
    </source>
</evidence>
<dbReference type="PANTHER" id="PTHR47947:SF8">
    <property type="entry name" value="CYTOCHROME P450 82C4-LIKE"/>
    <property type="match status" value="1"/>
</dbReference>
<evidence type="ECO:0000256" key="11">
    <source>
        <dbReference type="ARBA" id="ARBA00023033"/>
    </source>
</evidence>
<evidence type="ECO:0000256" key="13">
    <source>
        <dbReference type="SAM" id="Phobius"/>
    </source>
</evidence>
<keyword evidence="8 13" id="KW-1133">Transmembrane helix</keyword>
<dbReference type="PANTHER" id="PTHR47947">
    <property type="entry name" value="CYTOCHROME P450 82C3-RELATED"/>
    <property type="match status" value="1"/>
</dbReference>
<dbReference type="GO" id="GO:0009512">
    <property type="term" value="C:cytochrome b6f complex"/>
    <property type="evidence" value="ECO:0007669"/>
    <property type="project" value="InterPro"/>
</dbReference>
<evidence type="ECO:0000256" key="4">
    <source>
        <dbReference type="ARBA" id="ARBA00022617"/>
    </source>
</evidence>
<dbReference type="Pfam" id="PF08041">
    <property type="entry name" value="PetM"/>
    <property type="match status" value="1"/>
</dbReference>
<dbReference type="InterPro" id="IPR002401">
    <property type="entry name" value="Cyt_P450_E_grp-I"/>
</dbReference>
<feature type="transmembrane region" description="Helical" evidence="13">
    <location>
        <begin position="226"/>
        <end position="245"/>
    </location>
</feature>
<dbReference type="InterPro" id="IPR036396">
    <property type="entry name" value="Cyt_P450_sf"/>
</dbReference>
<keyword evidence="7" id="KW-0249">Electron transport</keyword>
<dbReference type="FunFam" id="1.10.630.10:FF:000026">
    <property type="entry name" value="Cytochrome P450 82C4"/>
    <property type="match status" value="1"/>
</dbReference>
<dbReference type="InterPro" id="IPR001128">
    <property type="entry name" value="Cyt_P450"/>
</dbReference>
<dbReference type="InterPro" id="IPR050651">
    <property type="entry name" value="Plant_Cytochrome_P450_Monoox"/>
</dbReference>
<keyword evidence="12 13" id="KW-0472">Membrane</keyword>
<dbReference type="Gene3D" id="1.10.630.10">
    <property type="entry name" value="Cytochrome P450"/>
    <property type="match status" value="1"/>
</dbReference>
<evidence type="ECO:0000256" key="6">
    <source>
        <dbReference type="ARBA" id="ARBA00022723"/>
    </source>
</evidence>
<dbReference type="EMBL" id="CAADRP010001112">
    <property type="protein sequence ID" value="VFU35721.1"/>
    <property type="molecule type" value="Genomic_DNA"/>
</dbReference>